<protein>
    <submittedName>
        <fullName evidence="2">Uncharacterized protein</fullName>
    </submittedName>
</protein>
<name>A0A917F505_9ACTN</name>
<sequence length="364" mass="37825">MRLPSVPRSASRRRVVLAAVLVVVVVVAGLLVVRELRGGSDLQQALATAPAGTKRVAFTDWAAVRERVARSRAPIAASRVDTLLERGYDRDLTSSSSIADSGSALATNLGFGPGNADWEAYGIAPEGAAMVLRMDDSVDFDGLEDKLRSAGYDAPGDDGVWDGGADLVSSIDPTITPELQYVALDAGRHLVVSSDTASYAAKALRSATGDADSLASSDAGSTARALAGRVEGLASAVVWPGDYACSDLSMSQAAPEDERSAEDRVSDVGGVAPLDSLVIGERADGDVRVAMAFESGDQAEENLRPRAELVVGEDPSRPQPVGETYRLTRSRTDGDAVLLDLRPRPDVGAGLSGITSGPVLFATC</sequence>
<keyword evidence="1" id="KW-1133">Transmembrane helix</keyword>
<dbReference type="AlphaFoldDB" id="A0A917F505"/>
<comment type="caution">
    <text evidence="2">The sequence shown here is derived from an EMBL/GenBank/DDBJ whole genome shotgun (WGS) entry which is preliminary data.</text>
</comment>
<dbReference type="Proteomes" id="UP000649179">
    <property type="component" value="Unassembled WGS sequence"/>
</dbReference>
<keyword evidence="1" id="KW-0472">Membrane</keyword>
<gene>
    <name evidence="2" type="ORF">GCM10011519_17180</name>
</gene>
<reference evidence="2" key="1">
    <citation type="journal article" date="2014" name="Int. J. Syst. Evol. Microbiol.">
        <title>Complete genome sequence of Corynebacterium casei LMG S-19264T (=DSM 44701T), isolated from a smear-ripened cheese.</title>
        <authorList>
            <consortium name="US DOE Joint Genome Institute (JGI-PGF)"/>
            <person name="Walter F."/>
            <person name="Albersmeier A."/>
            <person name="Kalinowski J."/>
            <person name="Ruckert C."/>
        </authorList>
    </citation>
    <scope>NUCLEOTIDE SEQUENCE</scope>
    <source>
        <strain evidence="2">CGMCC 1.16067</strain>
    </source>
</reference>
<organism evidence="2 3">
    <name type="scientific">Marmoricola endophyticus</name>
    <dbReference type="NCBI Taxonomy" id="2040280"/>
    <lineage>
        <taxon>Bacteria</taxon>
        <taxon>Bacillati</taxon>
        <taxon>Actinomycetota</taxon>
        <taxon>Actinomycetes</taxon>
        <taxon>Propionibacteriales</taxon>
        <taxon>Nocardioidaceae</taxon>
        <taxon>Marmoricola</taxon>
    </lineage>
</organism>
<dbReference type="RefSeq" id="WP_188779404.1">
    <property type="nucleotide sequence ID" value="NZ_BMKQ01000001.1"/>
</dbReference>
<evidence type="ECO:0000313" key="2">
    <source>
        <dbReference type="EMBL" id="GGF43914.1"/>
    </source>
</evidence>
<reference evidence="2" key="2">
    <citation type="submission" date="2020-09" db="EMBL/GenBank/DDBJ databases">
        <authorList>
            <person name="Sun Q."/>
            <person name="Zhou Y."/>
        </authorList>
    </citation>
    <scope>NUCLEOTIDE SEQUENCE</scope>
    <source>
        <strain evidence="2">CGMCC 1.16067</strain>
    </source>
</reference>
<accession>A0A917F505</accession>
<feature type="transmembrane region" description="Helical" evidence="1">
    <location>
        <begin position="15"/>
        <end position="33"/>
    </location>
</feature>
<keyword evidence="1" id="KW-0812">Transmembrane</keyword>
<evidence type="ECO:0000256" key="1">
    <source>
        <dbReference type="SAM" id="Phobius"/>
    </source>
</evidence>
<evidence type="ECO:0000313" key="3">
    <source>
        <dbReference type="Proteomes" id="UP000649179"/>
    </source>
</evidence>
<proteinExistence type="predicted"/>
<dbReference type="EMBL" id="BMKQ01000001">
    <property type="protein sequence ID" value="GGF43914.1"/>
    <property type="molecule type" value="Genomic_DNA"/>
</dbReference>
<keyword evidence="3" id="KW-1185">Reference proteome</keyword>